<gene>
    <name evidence="2" type="ORF">CAMP_LOCUS997</name>
</gene>
<feature type="transmembrane region" description="Helical" evidence="1">
    <location>
        <begin position="163"/>
        <end position="189"/>
    </location>
</feature>
<evidence type="ECO:0000256" key="1">
    <source>
        <dbReference type="SAM" id="Phobius"/>
    </source>
</evidence>
<name>A0A9P1I5C7_9PELO</name>
<accession>A0A9P1I5C7</accession>
<feature type="transmembrane region" description="Helical" evidence="1">
    <location>
        <begin position="124"/>
        <end position="143"/>
    </location>
</feature>
<organism evidence="2 3">
    <name type="scientific">Caenorhabditis angaria</name>
    <dbReference type="NCBI Taxonomy" id="860376"/>
    <lineage>
        <taxon>Eukaryota</taxon>
        <taxon>Metazoa</taxon>
        <taxon>Ecdysozoa</taxon>
        <taxon>Nematoda</taxon>
        <taxon>Chromadorea</taxon>
        <taxon>Rhabditida</taxon>
        <taxon>Rhabditina</taxon>
        <taxon>Rhabditomorpha</taxon>
        <taxon>Rhabditoidea</taxon>
        <taxon>Rhabditidae</taxon>
        <taxon>Peloderinae</taxon>
        <taxon>Caenorhabditis</taxon>
    </lineage>
</organism>
<keyword evidence="3" id="KW-1185">Reference proteome</keyword>
<feature type="transmembrane region" description="Helical" evidence="1">
    <location>
        <begin position="238"/>
        <end position="261"/>
    </location>
</feature>
<sequence>MSEDSSISTSFFDDASYCSGELTTSSYTVTQIYKGWDPSSKYYIADSRSFAGSDIINNNRSPIERTSENEDEQKTESTFCGTMDSTQVSACEKTDCPALSSNRLRISYEKPKIFYLDYRKCSNILGCFLFLTIISEIAFILWATDIEFINFVQFSGDSDSKLLVFLTFSEYCLVTSLFFIIPHFVLLFIRCSISTSMASTFFSVLSSISLCLAEKFLWNGYNDISDDLEMSRKVRVSLLIHSINLLYSITVVLTSSFSIFIEYKASTFAIAY</sequence>
<evidence type="ECO:0000313" key="3">
    <source>
        <dbReference type="Proteomes" id="UP001152747"/>
    </source>
</evidence>
<keyword evidence="1" id="KW-0472">Membrane</keyword>
<feature type="transmembrane region" description="Helical" evidence="1">
    <location>
        <begin position="201"/>
        <end position="218"/>
    </location>
</feature>
<dbReference type="AlphaFoldDB" id="A0A9P1I5C7"/>
<proteinExistence type="predicted"/>
<reference evidence="2" key="1">
    <citation type="submission" date="2022-11" db="EMBL/GenBank/DDBJ databases">
        <authorList>
            <person name="Kikuchi T."/>
        </authorList>
    </citation>
    <scope>NUCLEOTIDE SEQUENCE</scope>
    <source>
        <strain evidence="2">PS1010</strain>
    </source>
</reference>
<keyword evidence="1" id="KW-0812">Transmembrane</keyword>
<dbReference type="EMBL" id="CANHGI010000001">
    <property type="protein sequence ID" value="CAI5438360.1"/>
    <property type="molecule type" value="Genomic_DNA"/>
</dbReference>
<evidence type="ECO:0000313" key="2">
    <source>
        <dbReference type="EMBL" id="CAI5438360.1"/>
    </source>
</evidence>
<dbReference type="Proteomes" id="UP001152747">
    <property type="component" value="Unassembled WGS sequence"/>
</dbReference>
<keyword evidence="1" id="KW-1133">Transmembrane helix</keyword>
<protein>
    <submittedName>
        <fullName evidence="2">Uncharacterized protein</fullName>
    </submittedName>
</protein>
<comment type="caution">
    <text evidence="2">The sequence shown here is derived from an EMBL/GenBank/DDBJ whole genome shotgun (WGS) entry which is preliminary data.</text>
</comment>